<dbReference type="PANTHER" id="PTHR37238">
    <property type="entry name" value="OS05G0532500 PROTEIN"/>
    <property type="match status" value="1"/>
</dbReference>
<dbReference type="Proteomes" id="UP001454036">
    <property type="component" value="Unassembled WGS sequence"/>
</dbReference>
<feature type="compositionally biased region" description="Polar residues" evidence="1">
    <location>
        <begin position="210"/>
        <end position="220"/>
    </location>
</feature>
<feature type="region of interest" description="Disordered" evidence="1">
    <location>
        <begin position="200"/>
        <end position="220"/>
    </location>
</feature>
<evidence type="ECO:0000256" key="1">
    <source>
        <dbReference type="SAM" id="MobiDB-lite"/>
    </source>
</evidence>
<gene>
    <name evidence="2" type="ORF">LIER_28481</name>
</gene>
<accession>A0AAV3RLT8</accession>
<feature type="compositionally biased region" description="Polar residues" evidence="1">
    <location>
        <begin position="271"/>
        <end position="289"/>
    </location>
</feature>
<keyword evidence="3" id="KW-1185">Reference proteome</keyword>
<proteinExistence type="predicted"/>
<feature type="compositionally biased region" description="Polar residues" evidence="1">
    <location>
        <begin position="90"/>
        <end position="99"/>
    </location>
</feature>
<organism evidence="2 3">
    <name type="scientific">Lithospermum erythrorhizon</name>
    <name type="common">Purple gromwell</name>
    <name type="synonym">Lithospermum officinale var. erythrorhizon</name>
    <dbReference type="NCBI Taxonomy" id="34254"/>
    <lineage>
        <taxon>Eukaryota</taxon>
        <taxon>Viridiplantae</taxon>
        <taxon>Streptophyta</taxon>
        <taxon>Embryophyta</taxon>
        <taxon>Tracheophyta</taxon>
        <taxon>Spermatophyta</taxon>
        <taxon>Magnoliopsida</taxon>
        <taxon>eudicotyledons</taxon>
        <taxon>Gunneridae</taxon>
        <taxon>Pentapetalae</taxon>
        <taxon>asterids</taxon>
        <taxon>lamiids</taxon>
        <taxon>Boraginales</taxon>
        <taxon>Boraginaceae</taxon>
        <taxon>Boraginoideae</taxon>
        <taxon>Lithospermeae</taxon>
        <taxon>Lithospermum</taxon>
    </lineage>
</organism>
<protein>
    <submittedName>
        <fullName evidence="2">Uncharacterized protein</fullName>
    </submittedName>
</protein>
<dbReference type="PANTHER" id="PTHR37238:SF1">
    <property type="entry name" value="OS05G0532500 PROTEIN"/>
    <property type="match status" value="1"/>
</dbReference>
<feature type="region of interest" description="Disordered" evidence="1">
    <location>
        <begin position="264"/>
        <end position="292"/>
    </location>
</feature>
<reference evidence="2 3" key="1">
    <citation type="submission" date="2024-01" db="EMBL/GenBank/DDBJ databases">
        <title>The complete chloroplast genome sequence of Lithospermum erythrorhizon: insights into the phylogenetic relationship among Boraginaceae species and the maternal lineages of purple gromwells.</title>
        <authorList>
            <person name="Okada T."/>
            <person name="Watanabe K."/>
        </authorList>
    </citation>
    <scope>NUCLEOTIDE SEQUENCE [LARGE SCALE GENOMIC DNA]</scope>
</reference>
<sequence length="444" mass="49773">MPKSTAAKPLRDGVNAVEEPLDHLLLVHSNLSSLIHQIDELVVQALQLSGEKDRKEIQAFADGLAEMQVSLKPYIKRFHETLSSSTLLTETNSKQSSPKKSALAVNEDASTSICSPEETKWESLVSPSPLVSWRPNSNVDGSRHLFLLTPLPLPKPFSSKCQKSVKSLFEKPNMGTTVQPLSLFNIEENAEDILMKEDMTQQKTPRKVPISNTTSTDNNLVSPQFSIQRKSMLFATPRLKTSPPKSCVLLEPVPELRHKFMNYKSTPFPRGNQNSHLSENLESPTSSGHQCADDVKTRFGVNERNRRRVFEESPKWLMTPPKTCVLLELPKEKSLTSAANLQQTALFTDRGNKLPPLNEQIDKKNDAVMAKSCNKDPGRTSALIECTPLWREPESNLQTGKWPGENTLKRELWVKFEAATSQGCRFLDLLEEVSCDEQSPTDDR</sequence>
<evidence type="ECO:0000313" key="3">
    <source>
        <dbReference type="Proteomes" id="UP001454036"/>
    </source>
</evidence>
<evidence type="ECO:0000313" key="2">
    <source>
        <dbReference type="EMBL" id="GAA0175272.1"/>
    </source>
</evidence>
<dbReference type="AlphaFoldDB" id="A0AAV3RLT8"/>
<dbReference type="EMBL" id="BAABME010009495">
    <property type="protein sequence ID" value="GAA0175272.1"/>
    <property type="molecule type" value="Genomic_DNA"/>
</dbReference>
<feature type="region of interest" description="Disordered" evidence="1">
    <location>
        <begin position="87"/>
        <end position="108"/>
    </location>
</feature>
<comment type="caution">
    <text evidence="2">The sequence shown here is derived from an EMBL/GenBank/DDBJ whole genome shotgun (WGS) entry which is preliminary data.</text>
</comment>
<name>A0AAV3RLT8_LITER</name>